<evidence type="ECO:0000256" key="5">
    <source>
        <dbReference type="SAM" id="SignalP"/>
    </source>
</evidence>
<dbReference type="GO" id="GO:0030313">
    <property type="term" value="C:cell envelope"/>
    <property type="evidence" value="ECO:0007669"/>
    <property type="project" value="UniProtKB-SubCell"/>
</dbReference>
<gene>
    <name evidence="7" type="ORF">J7S20_02905</name>
</gene>
<dbReference type="GO" id="GO:0016209">
    <property type="term" value="F:antioxidant activity"/>
    <property type="evidence" value="ECO:0007669"/>
    <property type="project" value="InterPro"/>
</dbReference>
<evidence type="ECO:0000313" key="8">
    <source>
        <dbReference type="Proteomes" id="UP000676996"/>
    </source>
</evidence>
<comment type="caution">
    <text evidence="7">The sequence shown here is derived from an EMBL/GenBank/DDBJ whole genome shotgun (WGS) entry which is preliminary data.</text>
</comment>
<dbReference type="RefSeq" id="WP_430980892.1">
    <property type="nucleotide sequence ID" value="NZ_JAGRQC010000001.1"/>
</dbReference>
<dbReference type="Gene3D" id="3.40.30.10">
    <property type="entry name" value="Glutaredoxin"/>
    <property type="match status" value="1"/>
</dbReference>
<evidence type="ECO:0000256" key="4">
    <source>
        <dbReference type="ARBA" id="ARBA00023284"/>
    </source>
</evidence>
<dbReference type="InterPro" id="IPR036249">
    <property type="entry name" value="Thioredoxin-like_sf"/>
</dbReference>
<dbReference type="SUPFAM" id="SSF52833">
    <property type="entry name" value="Thioredoxin-like"/>
    <property type="match status" value="1"/>
</dbReference>
<proteinExistence type="predicted"/>
<dbReference type="InterPro" id="IPR050553">
    <property type="entry name" value="Thioredoxin_ResA/DsbE_sf"/>
</dbReference>
<dbReference type="InterPro" id="IPR017937">
    <property type="entry name" value="Thioredoxin_CS"/>
</dbReference>
<dbReference type="Proteomes" id="UP000676996">
    <property type="component" value="Unassembled WGS sequence"/>
</dbReference>
<dbReference type="PROSITE" id="PS00194">
    <property type="entry name" value="THIOREDOXIN_1"/>
    <property type="match status" value="1"/>
</dbReference>
<keyword evidence="3" id="KW-1015">Disulfide bond</keyword>
<dbReference type="GO" id="GO:0015036">
    <property type="term" value="F:disulfide oxidoreductase activity"/>
    <property type="evidence" value="ECO:0007669"/>
    <property type="project" value="UniProtKB-ARBA"/>
</dbReference>
<dbReference type="GO" id="GO:0017004">
    <property type="term" value="P:cytochrome complex assembly"/>
    <property type="evidence" value="ECO:0007669"/>
    <property type="project" value="UniProtKB-KW"/>
</dbReference>
<evidence type="ECO:0000313" key="7">
    <source>
        <dbReference type="EMBL" id="MBR0551452.1"/>
    </source>
</evidence>
<evidence type="ECO:0000259" key="6">
    <source>
        <dbReference type="PROSITE" id="PS51352"/>
    </source>
</evidence>
<keyword evidence="2" id="KW-0201">Cytochrome c-type biogenesis</keyword>
<keyword evidence="5" id="KW-0732">Signal</keyword>
<feature type="chain" id="PRO_5035727991" evidence="5">
    <location>
        <begin position="24"/>
        <end position="171"/>
    </location>
</feature>
<dbReference type="PANTHER" id="PTHR42852:SF6">
    <property type="entry name" value="THIOL:DISULFIDE INTERCHANGE PROTEIN DSBE"/>
    <property type="match status" value="1"/>
</dbReference>
<dbReference type="PROSITE" id="PS51352">
    <property type="entry name" value="THIOREDOXIN_2"/>
    <property type="match status" value="1"/>
</dbReference>
<protein>
    <submittedName>
        <fullName evidence="7">TlpA family protein disulfide reductase</fullName>
    </submittedName>
</protein>
<keyword evidence="4" id="KW-0676">Redox-active center</keyword>
<keyword evidence="8" id="KW-1185">Reference proteome</keyword>
<dbReference type="EMBL" id="JAGRQC010000001">
    <property type="protein sequence ID" value="MBR0551452.1"/>
    <property type="molecule type" value="Genomic_DNA"/>
</dbReference>
<dbReference type="AlphaFoldDB" id="A0A8T4IBG4"/>
<evidence type="ECO:0000256" key="2">
    <source>
        <dbReference type="ARBA" id="ARBA00022748"/>
    </source>
</evidence>
<feature type="domain" description="Thioredoxin" evidence="6">
    <location>
        <begin position="26"/>
        <end position="161"/>
    </location>
</feature>
<name>A0A8T4IBG4_9SPHN</name>
<evidence type="ECO:0000256" key="3">
    <source>
        <dbReference type="ARBA" id="ARBA00023157"/>
    </source>
</evidence>
<accession>A0A8T4IBG4</accession>
<sequence>MKRRLVIAFAMLSLGASLSPAVAESPELNQPAPDFKLYLVDGTKVRLSDLRGQVVVLNFWATWCAPCREELPLLDRYYRVQKAHGLKVFAITTQDSVPLYRMRKLFAAMAIPAVRRVSGPYHDLGAVPTNYVIGRAGLIRYAKAGAFDLDTLNSILVPLLNEPAPEGTPLN</sequence>
<comment type="subcellular location">
    <subcellularLocation>
        <location evidence="1">Cell envelope</location>
    </subcellularLocation>
</comment>
<dbReference type="InterPro" id="IPR013766">
    <property type="entry name" value="Thioredoxin_domain"/>
</dbReference>
<reference evidence="7" key="1">
    <citation type="submission" date="2021-04" db="EMBL/GenBank/DDBJ databases">
        <title>Ouciella asimina sp. nov., isolated from the surface seawater in the hydrothermal field of Okinawa Trough.</title>
        <authorList>
            <person name="Shuang W."/>
        </authorList>
    </citation>
    <scope>NUCLEOTIDE SEQUENCE</scope>
    <source>
        <strain evidence="7">LXI357</strain>
    </source>
</reference>
<dbReference type="PANTHER" id="PTHR42852">
    <property type="entry name" value="THIOL:DISULFIDE INTERCHANGE PROTEIN DSBE"/>
    <property type="match status" value="1"/>
</dbReference>
<dbReference type="Pfam" id="PF00578">
    <property type="entry name" value="AhpC-TSA"/>
    <property type="match status" value="1"/>
</dbReference>
<dbReference type="CDD" id="cd02966">
    <property type="entry name" value="TlpA_like_family"/>
    <property type="match status" value="1"/>
</dbReference>
<dbReference type="InterPro" id="IPR000866">
    <property type="entry name" value="AhpC/TSA"/>
</dbReference>
<evidence type="ECO:0000256" key="1">
    <source>
        <dbReference type="ARBA" id="ARBA00004196"/>
    </source>
</evidence>
<feature type="signal peptide" evidence="5">
    <location>
        <begin position="1"/>
        <end position="23"/>
    </location>
</feature>
<organism evidence="7 8">
    <name type="scientific">Stakelama marina</name>
    <dbReference type="NCBI Taxonomy" id="2826939"/>
    <lineage>
        <taxon>Bacteria</taxon>
        <taxon>Pseudomonadati</taxon>
        <taxon>Pseudomonadota</taxon>
        <taxon>Alphaproteobacteria</taxon>
        <taxon>Sphingomonadales</taxon>
        <taxon>Sphingomonadaceae</taxon>
        <taxon>Stakelama</taxon>
    </lineage>
</organism>